<dbReference type="Proteomes" id="UP000197535">
    <property type="component" value="Unassembled WGS sequence"/>
</dbReference>
<gene>
    <name evidence="2" type="ORF">AYR66_21875</name>
</gene>
<name>A0A254TMA2_9BURK</name>
<dbReference type="RefSeq" id="WP_088708589.1">
    <property type="nucleotide sequence ID" value="NZ_LSTO01000001.1"/>
</dbReference>
<comment type="caution">
    <text evidence="2">The sequence shown here is derived from an EMBL/GenBank/DDBJ whole genome shotgun (WGS) entry which is preliminary data.</text>
</comment>
<evidence type="ECO:0008006" key="4">
    <source>
        <dbReference type="Google" id="ProtNLM"/>
    </source>
</evidence>
<dbReference type="EMBL" id="LSTO01000001">
    <property type="protein sequence ID" value="OWW21743.1"/>
    <property type="molecule type" value="Genomic_DNA"/>
</dbReference>
<keyword evidence="1" id="KW-1133">Transmembrane helix</keyword>
<feature type="transmembrane region" description="Helical" evidence="1">
    <location>
        <begin position="7"/>
        <end position="31"/>
    </location>
</feature>
<keyword evidence="1" id="KW-0472">Membrane</keyword>
<proteinExistence type="predicted"/>
<dbReference type="Pfam" id="PF07963">
    <property type="entry name" value="N_methyl"/>
    <property type="match status" value="1"/>
</dbReference>
<evidence type="ECO:0000313" key="3">
    <source>
        <dbReference type="Proteomes" id="UP000197535"/>
    </source>
</evidence>
<sequence length="375" mass="40274">MSPSDKGFSLIEIMVGLVIGMISMLVIMQVFSISEGQKRTTTGGADAQTNGSIALHMIERDAKMAGWGLDSSMYANCNTTHTYCDGSASCGGGVGALADFNFASVQVTDGAANPDTITAQFFSNPNLDTFRYPATTTLRSTMPQSSSELNVNSVSGCEDGGLVLVAQAGNCTLMQITQIQESALKIQHNPGASGPFNPPASYQNDNNWPAYTAGATLSCFSPPTNNALFQRIYSIDTTTRQLRRSDNTPEPPAPIITNEVVAPEIVDLQAQYGVAPAGSQSVNEWVDATGATWANPTLANLRRIKAIRIALVARSTQYEKPEPSQSCATTTSGMVANWSSWATFNTANYPSDWQCYRYKVFETVVPLRNVIWGNL</sequence>
<reference evidence="2 3" key="1">
    <citation type="submission" date="2016-02" db="EMBL/GenBank/DDBJ databases">
        <authorList>
            <person name="Wen L."/>
            <person name="He K."/>
            <person name="Yang H."/>
        </authorList>
    </citation>
    <scope>NUCLEOTIDE SEQUENCE [LARGE SCALE GENOMIC DNA]</scope>
    <source>
        <strain evidence="2 3">TSA40</strain>
    </source>
</reference>
<dbReference type="InterPro" id="IPR032092">
    <property type="entry name" value="PilW"/>
</dbReference>
<dbReference type="OrthoDB" id="8533459at2"/>
<dbReference type="Pfam" id="PF16074">
    <property type="entry name" value="PilW"/>
    <property type="match status" value="1"/>
</dbReference>
<dbReference type="AlphaFoldDB" id="A0A254TMA2"/>
<protein>
    <recommendedName>
        <fullName evidence="4">Pilus assembly protein PilW</fullName>
    </recommendedName>
</protein>
<accession>A0A254TMA2</accession>
<dbReference type="GO" id="GO:0043683">
    <property type="term" value="P:type IV pilus assembly"/>
    <property type="evidence" value="ECO:0007669"/>
    <property type="project" value="InterPro"/>
</dbReference>
<organism evidence="2 3">
    <name type="scientific">Noviherbaspirillum denitrificans</name>
    <dbReference type="NCBI Taxonomy" id="1968433"/>
    <lineage>
        <taxon>Bacteria</taxon>
        <taxon>Pseudomonadati</taxon>
        <taxon>Pseudomonadota</taxon>
        <taxon>Betaproteobacteria</taxon>
        <taxon>Burkholderiales</taxon>
        <taxon>Oxalobacteraceae</taxon>
        <taxon>Noviherbaspirillum</taxon>
    </lineage>
</organism>
<evidence type="ECO:0000256" key="1">
    <source>
        <dbReference type="SAM" id="Phobius"/>
    </source>
</evidence>
<keyword evidence="3" id="KW-1185">Reference proteome</keyword>
<keyword evidence="1" id="KW-0812">Transmembrane</keyword>
<dbReference type="InterPro" id="IPR012902">
    <property type="entry name" value="N_methyl_site"/>
</dbReference>
<dbReference type="PROSITE" id="PS00409">
    <property type="entry name" value="PROKAR_NTER_METHYL"/>
    <property type="match status" value="1"/>
</dbReference>
<evidence type="ECO:0000313" key="2">
    <source>
        <dbReference type="EMBL" id="OWW21743.1"/>
    </source>
</evidence>